<evidence type="ECO:0000259" key="2">
    <source>
        <dbReference type="Pfam" id="PF09747"/>
    </source>
</evidence>
<dbReference type="OrthoDB" id="333176at2759"/>
<dbReference type="PANTHER" id="PTHR31840:SF1">
    <property type="entry name" value="COILED-COIL DOMAIN-CONTAINING PROTEIN 97"/>
    <property type="match status" value="1"/>
</dbReference>
<reference evidence="3 4" key="1">
    <citation type="submission" date="2015-06" db="EMBL/GenBank/DDBJ databases">
        <title>Draft genome of the ant-associated black yeast Phialophora attae CBS 131958.</title>
        <authorList>
            <person name="Moreno L.F."/>
            <person name="Stielow B.J."/>
            <person name="de Hoog S."/>
            <person name="Vicente V.A."/>
            <person name="Weiss V.A."/>
            <person name="de Vries M."/>
            <person name="Cruz L.M."/>
            <person name="Souza E.M."/>
        </authorList>
    </citation>
    <scope>NUCLEOTIDE SEQUENCE [LARGE SCALE GENOMIC DNA]</scope>
    <source>
        <strain evidence="3 4">CBS 131958</strain>
    </source>
</reference>
<dbReference type="EMBL" id="LFJN01000007">
    <property type="protein sequence ID" value="KPI42210.1"/>
    <property type="molecule type" value="Genomic_DNA"/>
</dbReference>
<dbReference type="Pfam" id="PF09747">
    <property type="entry name" value="CCD97-like_C"/>
    <property type="match status" value="1"/>
</dbReference>
<comment type="caution">
    <text evidence="3">The sequence shown here is derived from an EMBL/GenBank/DDBJ whole genome shotgun (WGS) entry which is preliminary data.</text>
</comment>
<gene>
    <name evidence="3" type="ORF">AB675_9701</name>
</gene>
<organism evidence="3 4">
    <name type="scientific">Cyphellophora attinorum</name>
    <dbReference type="NCBI Taxonomy" id="1664694"/>
    <lineage>
        <taxon>Eukaryota</taxon>
        <taxon>Fungi</taxon>
        <taxon>Dikarya</taxon>
        <taxon>Ascomycota</taxon>
        <taxon>Pezizomycotina</taxon>
        <taxon>Eurotiomycetes</taxon>
        <taxon>Chaetothyriomycetidae</taxon>
        <taxon>Chaetothyriales</taxon>
        <taxon>Cyphellophoraceae</taxon>
        <taxon>Cyphellophora</taxon>
    </lineage>
</organism>
<feature type="region of interest" description="Disordered" evidence="1">
    <location>
        <begin position="195"/>
        <end position="216"/>
    </location>
</feature>
<dbReference type="GeneID" id="28742141"/>
<evidence type="ECO:0000313" key="3">
    <source>
        <dbReference type="EMBL" id="KPI42210.1"/>
    </source>
</evidence>
<evidence type="ECO:0000256" key="1">
    <source>
        <dbReference type="SAM" id="MobiDB-lite"/>
    </source>
</evidence>
<protein>
    <recommendedName>
        <fullName evidence="2">CCD97-like C-terminal domain-containing protein</fullName>
    </recommendedName>
</protein>
<dbReference type="VEuPathDB" id="FungiDB:AB675_9701"/>
<feature type="compositionally biased region" description="Low complexity" evidence="1">
    <location>
        <begin position="1"/>
        <end position="13"/>
    </location>
</feature>
<dbReference type="Proteomes" id="UP000038010">
    <property type="component" value="Unassembled WGS sequence"/>
</dbReference>
<feature type="compositionally biased region" description="Basic and acidic residues" evidence="1">
    <location>
        <begin position="196"/>
        <end position="209"/>
    </location>
</feature>
<accession>A0A0N1HCQ6</accession>
<dbReference type="InterPro" id="IPR040233">
    <property type="entry name" value="CCD97-like_C"/>
</dbReference>
<dbReference type="STRING" id="1664694.A0A0N1HCQ6"/>
<sequence>MSSASAPGDAADAQPLADQSEMRETSGDRVPDKVRVKNRRKRYLDTNPSYFGPQLELADPLLYDRLVRRFQTPAQREQEGREKGYSGTLEADLWRSEAKMDALRNPDKNAIFSYNRGPQGEILQEEKDEVPSNKEEGYARWKWEMEARFLRGGDDDFDYGTVDNNEAYDDKALEEQELQQSYFDDEDPEFVVGADGAKRTKSQEAKLEGETGIQDY</sequence>
<evidence type="ECO:0000313" key="4">
    <source>
        <dbReference type="Proteomes" id="UP000038010"/>
    </source>
</evidence>
<feature type="region of interest" description="Disordered" evidence="1">
    <location>
        <begin position="109"/>
        <end position="135"/>
    </location>
</feature>
<keyword evidence="4" id="KW-1185">Reference proteome</keyword>
<feature type="region of interest" description="Disordered" evidence="1">
    <location>
        <begin position="1"/>
        <end position="50"/>
    </location>
</feature>
<dbReference type="PANTHER" id="PTHR31840">
    <property type="entry name" value="COILED-COIL DOMAIN-CONTAINING PROTEIN 97"/>
    <property type="match status" value="1"/>
</dbReference>
<dbReference type="AlphaFoldDB" id="A0A0N1HCQ6"/>
<proteinExistence type="predicted"/>
<feature type="compositionally biased region" description="Basic and acidic residues" evidence="1">
    <location>
        <begin position="20"/>
        <end position="35"/>
    </location>
</feature>
<feature type="domain" description="CCD97-like C-terminal" evidence="2">
    <location>
        <begin position="127"/>
        <end position="186"/>
    </location>
</feature>
<dbReference type="RefSeq" id="XP_018002173.1">
    <property type="nucleotide sequence ID" value="XM_018150261.1"/>
</dbReference>
<dbReference type="InterPro" id="IPR018613">
    <property type="entry name" value="Ccdc97-like"/>
</dbReference>
<name>A0A0N1HCQ6_9EURO</name>